<dbReference type="Gene3D" id="3.90.850.10">
    <property type="entry name" value="Fumarylacetoacetase-like, C-terminal domain"/>
    <property type="match status" value="1"/>
</dbReference>
<dbReference type="GO" id="GO:0046872">
    <property type="term" value="F:metal ion binding"/>
    <property type="evidence" value="ECO:0007669"/>
    <property type="project" value="UniProtKB-KW"/>
</dbReference>
<feature type="domain" description="Fumarylacetoacetase-like C-terminal" evidence="3">
    <location>
        <begin position="84"/>
        <end position="290"/>
    </location>
</feature>
<dbReference type="FunFam" id="3.90.850.10:FF:000002">
    <property type="entry name" value="2-hydroxyhepta-2,4-diene-1,7-dioate isomerase"/>
    <property type="match status" value="1"/>
</dbReference>
<keyword evidence="4" id="KW-0378">Hydrolase</keyword>
<dbReference type="PANTHER" id="PTHR42796">
    <property type="entry name" value="FUMARYLACETOACETATE HYDROLASE DOMAIN-CONTAINING PROTEIN 2A-RELATED"/>
    <property type="match status" value="1"/>
</dbReference>
<dbReference type="SUPFAM" id="SSF56529">
    <property type="entry name" value="FAH"/>
    <property type="match status" value="1"/>
</dbReference>
<keyword evidence="2" id="KW-0479">Metal-binding</keyword>
<name>A0A2T2WDB5_9FIRM</name>
<accession>A0A2T2WDB5</accession>
<reference evidence="4 5" key="1">
    <citation type="journal article" date="2014" name="BMC Genomics">
        <title>Comparison of environmental and isolate Sulfobacillus genomes reveals diverse carbon, sulfur, nitrogen, and hydrogen metabolisms.</title>
        <authorList>
            <person name="Justice N.B."/>
            <person name="Norman A."/>
            <person name="Brown C.T."/>
            <person name="Singh A."/>
            <person name="Thomas B.C."/>
            <person name="Banfield J.F."/>
        </authorList>
    </citation>
    <scope>NUCLEOTIDE SEQUENCE [LARGE SCALE GENOMIC DNA]</scope>
    <source>
        <strain evidence="4">AMDSBA3</strain>
    </source>
</reference>
<organism evidence="4 5">
    <name type="scientific">Sulfobacillus acidophilus</name>
    <dbReference type="NCBI Taxonomy" id="53633"/>
    <lineage>
        <taxon>Bacteria</taxon>
        <taxon>Bacillati</taxon>
        <taxon>Bacillota</taxon>
        <taxon>Clostridia</taxon>
        <taxon>Eubacteriales</taxon>
        <taxon>Clostridiales Family XVII. Incertae Sedis</taxon>
        <taxon>Sulfobacillus</taxon>
    </lineage>
</organism>
<dbReference type="AlphaFoldDB" id="A0A2T2WDB5"/>
<dbReference type="GO" id="GO:0016853">
    <property type="term" value="F:isomerase activity"/>
    <property type="evidence" value="ECO:0007669"/>
    <property type="project" value="UniProtKB-ARBA"/>
</dbReference>
<dbReference type="InterPro" id="IPR011234">
    <property type="entry name" value="Fumarylacetoacetase-like_C"/>
</dbReference>
<evidence type="ECO:0000256" key="1">
    <source>
        <dbReference type="ARBA" id="ARBA00010211"/>
    </source>
</evidence>
<evidence type="ECO:0000313" key="5">
    <source>
        <dbReference type="Proteomes" id="UP000241848"/>
    </source>
</evidence>
<dbReference type="EMBL" id="PXYV01000077">
    <property type="protein sequence ID" value="PSR20210.1"/>
    <property type="molecule type" value="Genomic_DNA"/>
</dbReference>
<protein>
    <submittedName>
        <fullName evidence="4">FAA hydrolase family protein</fullName>
    </submittedName>
</protein>
<proteinExistence type="inferred from homology"/>
<dbReference type="GO" id="GO:0016787">
    <property type="term" value="F:hydrolase activity"/>
    <property type="evidence" value="ECO:0007669"/>
    <property type="project" value="UniProtKB-KW"/>
</dbReference>
<evidence type="ECO:0000259" key="3">
    <source>
        <dbReference type="Pfam" id="PF01557"/>
    </source>
</evidence>
<evidence type="ECO:0000313" key="4">
    <source>
        <dbReference type="EMBL" id="PSR20210.1"/>
    </source>
</evidence>
<dbReference type="Proteomes" id="UP000241848">
    <property type="component" value="Unassembled WGS sequence"/>
</dbReference>
<comment type="caution">
    <text evidence="4">The sequence shown here is derived from an EMBL/GenBank/DDBJ whole genome shotgun (WGS) entry which is preliminary data.</text>
</comment>
<dbReference type="InterPro" id="IPR036663">
    <property type="entry name" value="Fumarylacetoacetase_C_sf"/>
</dbReference>
<dbReference type="GO" id="GO:0019752">
    <property type="term" value="P:carboxylic acid metabolic process"/>
    <property type="evidence" value="ECO:0007669"/>
    <property type="project" value="UniProtKB-ARBA"/>
</dbReference>
<dbReference type="PANTHER" id="PTHR42796:SF4">
    <property type="entry name" value="FUMARYLACETOACETATE HYDROLASE DOMAIN-CONTAINING PROTEIN 2A"/>
    <property type="match status" value="1"/>
</dbReference>
<dbReference type="InterPro" id="IPR051121">
    <property type="entry name" value="FAH"/>
</dbReference>
<gene>
    <name evidence="4" type="ORF">C7B45_15995</name>
</gene>
<evidence type="ECO:0000256" key="2">
    <source>
        <dbReference type="ARBA" id="ARBA00022723"/>
    </source>
</evidence>
<sequence>MHLASGRVDGREELWWMTEDGPLRVGYIAGLQDRADTVWTMTRYLRDPKAPALLQKWLEWAHAHGIKSDRLPDQILAPVPHPGKILCVGLNYRPHAHESQMEIPSYPVLFNKYGNSVVGSNTPVHPPRDAQELDYEAELVVVMGRRATQVGEAEALQYVAGYCNGNDLSARDLQFRTNQWLLGKTADGFGPMGPYLVTADEIADPDALDIVCRRDGVEVQHSNTRNMIFSCRYLIHYISRYMTLEPGDVIFTGTPEGVIFGKSEAERQWLQTGEQVSVSVEGLGELVTPIGSWQ</sequence>
<dbReference type="Pfam" id="PF01557">
    <property type="entry name" value="FAA_hydrolase"/>
    <property type="match status" value="1"/>
</dbReference>
<comment type="similarity">
    <text evidence="1">Belongs to the FAH family.</text>
</comment>